<keyword evidence="1" id="KW-1133">Transmembrane helix</keyword>
<protein>
    <submittedName>
        <fullName evidence="2">FeoB-associated Cys-rich membrane protein</fullName>
    </submittedName>
</protein>
<gene>
    <name evidence="2" type="ORF">GWK17_09035</name>
</gene>
<comment type="caution">
    <text evidence="2">The sequence shown here is derived from an EMBL/GenBank/DDBJ whole genome shotgun (WGS) entry which is preliminary data.</text>
</comment>
<dbReference type="RefSeq" id="WP_167832053.1">
    <property type="nucleotide sequence ID" value="NZ_JAAVUM010000005.1"/>
</dbReference>
<keyword evidence="1" id="KW-0472">Membrane</keyword>
<evidence type="ECO:0000256" key="1">
    <source>
        <dbReference type="SAM" id="Phobius"/>
    </source>
</evidence>
<sequence length="53" mass="5712">MIANILIGGAIFGYAGWAFYRFIKKSKEGKCAACSIKSSCSSNCSVSEERQAK</sequence>
<feature type="transmembrane region" description="Helical" evidence="1">
    <location>
        <begin position="6"/>
        <end position="23"/>
    </location>
</feature>
<name>A0A846T9F4_9BACI</name>
<proteinExistence type="predicted"/>
<evidence type="ECO:0000313" key="2">
    <source>
        <dbReference type="EMBL" id="NKE05608.1"/>
    </source>
</evidence>
<dbReference type="Pfam" id="PF12669">
    <property type="entry name" value="FeoB_associated"/>
    <property type="match status" value="1"/>
</dbReference>
<accession>A0A846T9F4</accession>
<dbReference type="Proteomes" id="UP000587942">
    <property type="component" value="Unassembled WGS sequence"/>
</dbReference>
<dbReference type="AlphaFoldDB" id="A0A846T9F4"/>
<organism evidence="2 3">
    <name type="scientific">Mesobacillus selenatarsenatis</name>
    <dbReference type="NCBI Taxonomy" id="388741"/>
    <lineage>
        <taxon>Bacteria</taxon>
        <taxon>Bacillati</taxon>
        <taxon>Bacillota</taxon>
        <taxon>Bacilli</taxon>
        <taxon>Bacillales</taxon>
        <taxon>Bacillaceae</taxon>
        <taxon>Mesobacillus</taxon>
    </lineage>
</organism>
<keyword evidence="1" id="KW-0812">Transmembrane</keyword>
<evidence type="ECO:0000313" key="3">
    <source>
        <dbReference type="Proteomes" id="UP000587942"/>
    </source>
</evidence>
<dbReference type="EMBL" id="JAAVUM010000005">
    <property type="protein sequence ID" value="NKE05608.1"/>
    <property type="molecule type" value="Genomic_DNA"/>
</dbReference>
<reference evidence="2 3" key="1">
    <citation type="submission" date="2020-03" db="EMBL/GenBank/DDBJ databases">
        <authorList>
            <person name="Sun Q."/>
        </authorList>
    </citation>
    <scope>NUCLEOTIDE SEQUENCE [LARGE SCALE GENOMIC DNA]</scope>
    <source>
        <strain evidence="2 3">KACC 21451</strain>
    </source>
</reference>